<accession>A0AAV4R6N7</accession>
<protein>
    <submittedName>
        <fullName evidence="1">Uncharacterized protein</fullName>
    </submittedName>
</protein>
<comment type="caution">
    <text evidence="1">The sequence shown here is derived from an EMBL/GenBank/DDBJ whole genome shotgun (WGS) entry which is preliminary data.</text>
</comment>
<name>A0AAV4R6N7_CAEEX</name>
<proteinExistence type="predicted"/>
<sequence length="147" mass="16638">MCSTLIRSQVDIDPRAEPFNQSTSSKKFDIIIRAEMAAAISSSLNINSKNLFLISPAKVNNIFLMKLELYNTENGPSTYRMINKTRLRFFYFSSPHAPSALKVYPIYQVKVLHLSTTTDHVFGIPNHFFITGIAIRDPSHFQAQLVA</sequence>
<dbReference type="EMBL" id="BPLR01007276">
    <property type="protein sequence ID" value="GIY15738.1"/>
    <property type="molecule type" value="Genomic_DNA"/>
</dbReference>
<evidence type="ECO:0000313" key="2">
    <source>
        <dbReference type="Proteomes" id="UP001054945"/>
    </source>
</evidence>
<evidence type="ECO:0000313" key="1">
    <source>
        <dbReference type="EMBL" id="GIY15738.1"/>
    </source>
</evidence>
<reference evidence="1 2" key="1">
    <citation type="submission" date="2021-06" db="EMBL/GenBank/DDBJ databases">
        <title>Caerostris extrusa draft genome.</title>
        <authorList>
            <person name="Kono N."/>
            <person name="Arakawa K."/>
        </authorList>
    </citation>
    <scope>NUCLEOTIDE SEQUENCE [LARGE SCALE GENOMIC DNA]</scope>
</reference>
<keyword evidence="2" id="KW-1185">Reference proteome</keyword>
<dbReference type="Proteomes" id="UP001054945">
    <property type="component" value="Unassembled WGS sequence"/>
</dbReference>
<gene>
    <name evidence="1" type="ORF">CEXT_482581</name>
</gene>
<dbReference type="AlphaFoldDB" id="A0AAV4R6N7"/>
<organism evidence="1 2">
    <name type="scientific">Caerostris extrusa</name>
    <name type="common">Bark spider</name>
    <name type="synonym">Caerostris bankana</name>
    <dbReference type="NCBI Taxonomy" id="172846"/>
    <lineage>
        <taxon>Eukaryota</taxon>
        <taxon>Metazoa</taxon>
        <taxon>Ecdysozoa</taxon>
        <taxon>Arthropoda</taxon>
        <taxon>Chelicerata</taxon>
        <taxon>Arachnida</taxon>
        <taxon>Araneae</taxon>
        <taxon>Araneomorphae</taxon>
        <taxon>Entelegynae</taxon>
        <taxon>Araneoidea</taxon>
        <taxon>Araneidae</taxon>
        <taxon>Caerostris</taxon>
    </lineage>
</organism>